<comment type="caution">
    <text evidence="6">The sequence shown here is derived from an EMBL/GenBank/DDBJ whole genome shotgun (WGS) entry which is preliminary data.</text>
</comment>
<evidence type="ECO:0000313" key="7">
    <source>
        <dbReference type="Proteomes" id="UP001597044"/>
    </source>
</evidence>
<evidence type="ECO:0000256" key="2">
    <source>
        <dbReference type="ARBA" id="ARBA00023125"/>
    </source>
</evidence>
<evidence type="ECO:0000256" key="1">
    <source>
        <dbReference type="ARBA" id="ARBA00023015"/>
    </source>
</evidence>
<feature type="domain" description="HTH tetR-type" evidence="5">
    <location>
        <begin position="11"/>
        <end position="71"/>
    </location>
</feature>
<organism evidence="6 7">
    <name type="scientific">Paraperlucidibaca wandonensis</name>
    <dbReference type="NCBI Taxonomy" id="1268273"/>
    <lineage>
        <taxon>Bacteria</taxon>
        <taxon>Pseudomonadati</taxon>
        <taxon>Pseudomonadota</taxon>
        <taxon>Gammaproteobacteria</taxon>
        <taxon>Moraxellales</taxon>
        <taxon>Moraxellaceae</taxon>
        <taxon>Paraperlucidibaca</taxon>
    </lineage>
</organism>
<dbReference type="PRINTS" id="PR00455">
    <property type="entry name" value="HTHTETR"/>
</dbReference>
<dbReference type="SUPFAM" id="SSF46689">
    <property type="entry name" value="Homeodomain-like"/>
    <property type="match status" value="1"/>
</dbReference>
<reference evidence="7" key="1">
    <citation type="journal article" date="2019" name="Int. J. Syst. Evol. Microbiol.">
        <title>The Global Catalogue of Microorganisms (GCM) 10K type strain sequencing project: providing services to taxonomists for standard genome sequencing and annotation.</title>
        <authorList>
            <consortium name="The Broad Institute Genomics Platform"/>
            <consortium name="The Broad Institute Genome Sequencing Center for Infectious Disease"/>
            <person name="Wu L."/>
            <person name="Ma J."/>
        </authorList>
    </citation>
    <scope>NUCLEOTIDE SEQUENCE [LARGE SCALE GENOMIC DNA]</scope>
    <source>
        <strain evidence="7">CCUG 63419</strain>
    </source>
</reference>
<sequence>MARTKREQDRQSKRDEIVEAARELFIQEGYEASSMSRLATTAGVAPNTIYWYFKDKDEVLVAVLDAEFSTRMAEYLQLQVIKPTERLLWIVNQLEQVNRLIATVHSRLEKSPVVNAWHERFHELTEEMLRLELRQVGIASEKIDPLVKISIFTIEGLLTHQLAGNEKQAICEALFSV</sequence>
<dbReference type="InterPro" id="IPR009057">
    <property type="entry name" value="Homeodomain-like_sf"/>
</dbReference>
<name>A0ABW3HHG6_9GAMM</name>
<dbReference type="EMBL" id="JBHTIT010000001">
    <property type="protein sequence ID" value="MFD0949938.1"/>
    <property type="molecule type" value="Genomic_DNA"/>
</dbReference>
<feature type="DNA-binding region" description="H-T-H motif" evidence="4">
    <location>
        <begin position="34"/>
        <end position="53"/>
    </location>
</feature>
<keyword evidence="2 4" id="KW-0238">DNA-binding</keyword>
<dbReference type="InterPro" id="IPR050109">
    <property type="entry name" value="HTH-type_TetR-like_transc_reg"/>
</dbReference>
<dbReference type="PANTHER" id="PTHR30055">
    <property type="entry name" value="HTH-TYPE TRANSCRIPTIONAL REGULATOR RUTR"/>
    <property type="match status" value="1"/>
</dbReference>
<evidence type="ECO:0000256" key="4">
    <source>
        <dbReference type="PROSITE-ProRule" id="PRU00335"/>
    </source>
</evidence>
<evidence type="ECO:0000259" key="5">
    <source>
        <dbReference type="PROSITE" id="PS50977"/>
    </source>
</evidence>
<accession>A0ABW3HHG6</accession>
<proteinExistence type="predicted"/>
<evidence type="ECO:0000256" key="3">
    <source>
        <dbReference type="ARBA" id="ARBA00023163"/>
    </source>
</evidence>
<dbReference type="PROSITE" id="PS50977">
    <property type="entry name" value="HTH_TETR_2"/>
    <property type="match status" value="1"/>
</dbReference>
<dbReference type="Proteomes" id="UP001597044">
    <property type="component" value="Unassembled WGS sequence"/>
</dbReference>
<dbReference type="RefSeq" id="WP_379070131.1">
    <property type="nucleotide sequence ID" value="NZ_JBHTIT010000001.1"/>
</dbReference>
<dbReference type="Gene3D" id="1.10.357.10">
    <property type="entry name" value="Tetracycline Repressor, domain 2"/>
    <property type="match status" value="1"/>
</dbReference>
<protein>
    <submittedName>
        <fullName evidence="6">TetR/AcrR family transcriptional regulator</fullName>
    </submittedName>
</protein>
<evidence type="ECO:0000313" key="6">
    <source>
        <dbReference type="EMBL" id="MFD0949938.1"/>
    </source>
</evidence>
<dbReference type="PANTHER" id="PTHR30055:SF234">
    <property type="entry name" value="HTH-TYPE TRANSCRIPTIONAL REGULATOR BETI"/>
    <property type="match status" value="1"/>
</dbReference>
<keyword evidence="7" id="KW-1185">Reference proteome</keyword>
<keyword evidence="1" id="KW-0805">Transcription regulation</keyword>
<dbReference type="Pfam" id="PF00440">
    <property type="entry name" value="TetR_N"/>
    <property type="match status" value="1"/>
</dbReference>
<dbReference type="InterPro" id="IPR001647">
    <property type="entry name" value="HTH_TetR"/>
</dbReference>
<gene>
    <name evidence="6" type="ORF">ACFQ0F_05970</name>
</gene>
<keyword evidence="3" id="KW-0804">Transcription</keyword>